<comment type="caution">
    <text evidence="1">The sequence shown here is derived from an EMBL/GenBank/DDBJ whole genome shotgun (WGS) entry which is preliminary data.</text>
</comment>
<proteinExistence type="predicted"/>
<gene>
    <name evidence="1" type="ORF">E2C01_027709</name>
</gene>
<dbReference type="EMBL" id="VSRR010003030">
    <property type="protein sequence ID" value="MPC34322.1"/>
    <property type="molecule type" value="Genomic_DNA"/>
</dbReference>
<protein>
    <submittedName>
        <fullName evidence="1">Uncharacterized protein</fullName>
    </submittedName>
</protein>
<name>A0A5B7EJE2_PORTR</name>
<evidence type="ECO:0000313" key="2">
    <source>
        <dbReference type="Proteomes" id="UP000324222"/>
    </source>
</evidence>
<reference evidence="1 2" key="1">
    <citation type="submission" date="2019-05" db="EMBL/GenBank/DDBJ databases">
        <title>Another draft genome of Portunus trituberculatus and its Hox gene families provides insights of decapod evolution.</title>
        <authorList>
            <person name="Jeong J.-H."/>
            <person name="Song I."/>
            <person name="Kim S."/>
            <person name="Choi T."/>
            <person name="Kim D."/>
            <person name="Ryu S."/>
            <person name="Kim W."/>
        </authorList>
    </citation>
    <scope>NUCLEOTIDE SEQUENCE [LARGE SCALE GENOMIC DNA]</scope>
    <source>
        <tissue evidence="1">Muscle</tissue>
    </source>
</reference>
<sequence length="222" mass="23811">MATTAEGRRPPGRLLMCGTLCAVPGFTFQFCQSYRYDCLARAAAVPCRHAHVKSTQAGRGVGIGSAPSLYSFPRDPKGGSWTVGCGPVGRIESQKRSSRLPPAACPAPQRRPGGKNLACAKNSNLPQEKAFASNDGYSGLNAFLSVNYSFPFCRRGYRASLLLEGEGRRGKSLPSSFTSFIHLGHTCASFVCHQRPSHLPHTCSGWRPPLPQASQEDEGVVA</sequence>
<organism evidence="1 2">
    <name type="scientific">Portunus trituberculatus</name>
    <name type="common">Swimming crab</name>
    <name type="synonym">Neptunus trituberculatus</name>
    <dbReference type="NCBI Taxonomy" id="210409"/>
    <lineage>
        <taxon>Eukaryota</taxon>
        <taxon>Metazoa</taxon>
        <taxon>Ecdysozoa</taxon>
        <taxon>Arthropoda</taxon>
        <taxon>Crustacea</taxon>
        <taxon>Multicrustacea</taxon>
        <taxon>Malacostraca</taxon>
        <taxon>Eumalacostraca</taxon>
        <taxon>Eucarida</taxon>
        <taxon>Decapoda</taxon>
        <taxon>Pleocyemata</taxon>
        <taxon>Brachyura</taxon>
        <taxon>Eubrachyura</taxon>
        <taxon>Portunoidea</taxon>
        <taxon>Portunidae</taxon>
        <taxon>Portuninae</taxon>
        <taxon>Portunus</taxon>
    </lineage>
</organism>
<dbReference type="AlphaFoldDB" id="A0A5B7EJE2"/>
<keyword evidence="2" id="KW-1185">Reference proteome</keyword>
<accession>A0A5B7EJE2</accession>
<evidence type="ECO:0000313" key="1">
    <source>
        <dbReference type="EMBL" id="MPC34322.1"/>
    </source>
</evidence>
<dbReference type="Proteomes" id="UP000324222">
    <property type="component" value="Unassembled WGS sequence"/>
</dbReference>